<evidence type="ECO:0008006" key="3">
    <source>
        <dbReference type="Google" id="ProtNLM"/>
    </source>
</evidence>
<dbReference type="InterPro" id="IPR032495">
    <property type="entry name" value="Phage_TTP_11"/>
</dbReference>
<dbReference type="Pfam" id="PF16460">
    <property type="entry name" value="Phage_TTP_11"/>
    <property type="match status" value="1"/>
</dbReference>
<reference evidence="1 2" key="1">
    <citation type="submission" date="2015-01" db="EMBL/GenBank/DDBJ databases">
        <title>Genome sequence of the beneficial rhizobacterium Pseudomonas fluorescens 2-79.</title>
        <authorList>
            <person name="Thuermer A."/>
            <person name="Daniel R."/>
        </authorList>
    </citation>
    <scope>NUCLEOTIDE SEQUENCE [LARGE SCALE GENOMIC DNA]</scope>
    <source>
        <strain evidence="1 2">2-79</strain>
    </source>
</reference>
<comment type="caution">
    <text evidence="1">The sequence shown here is derived from an EMBL/GenBank/DDBJ whole genome shotgun (WGS) entry which is preliminary data.</text>
</comment>
<sequence length="163" mass="17384">MSILTQGTQIFALVPPASGTGPYTVLEIEHATSFEPGGAPAEQIEDTSLNAEERSYKKGLRTPGTASLGLNADPTNASHIRLHQLSEAKGDTGVKWAVGWSDGKDVLPTLNAKGDGFELPATRTWFTFDGYVSDFPFNFALNAVVTTTVTIQRTGASAWIKKA</sequence>
<dbReference type="RefSeq" id="WP_043048863.1">
    <property type="nucleotide sequence ID" value="NZ_JXCQ01000018.1"/>
</dbReference>
<gene>
    <name evidence="1" type="ORF">PFLU3_25650</name>
</gene>
<dbReference type="Gene3D" id="4.10.410.40">
    <property type="match status" value="1"/>
</dbReference>
<dbReference type="AlphaFoldDB" id="A0A0D0SJ56"/>
<proteinExistence type="predicted"/>
<evidence type="ECO:0000313" key="2">
    <source>
        <dbReference type="Proteomes" id="UP000032210"/>
    </source>
</evidence>
<dbReference type="Proteomes" id="UP000032210">
    <property type="component" value="Unassembled WGS sequence"/>
</dbReference>
<accession>A0A0D0SJ56</accession>
<organism evidence="1 2">
    <name type="scientific">Pseudomonas fluorescens</name>
    <dbReference type="NCBI Taxonomy" id="294"/>
    <lineage>
        <taxon>Bacteria</taxon>
        <taxon>Pseudomonadati</taxon>
        <taxon>Pseudomonadota</taxon>
        <taxon>Gammaproteobacteria</taxon>
        <taxon>Pseudomonadales</taxon>
        <taxon>Pseudomonadaceae</taxon>
        <taxon>Pseudomonas</taxon>
    </lineage>
</organism>
<protein>
    <recommendedName>
        <fullName evidence="3">Phage tail protein</fullName>
    </recommendedName>
</protein>
<evidence type="ECO:0000313" key="1">
    <source>
        <dbReference type="EMBL" id="KIR22013.1"/>
    </source>
</evidence>
<dbReference type="PATRIC" id="fig|294.125.peg.2633"/>
<name>A0A0D0SJ56_PSEFL</name>
<dbReference type="EMBL" id="JXCQ01000018">
    <property type="protein sequence ID" value="KIR22013.1"/>
    <property type="molecule type" value="Genomic_DNA"/>
</dbReference>